<evidence type="ECO:0000256" key="2">
    <source>
        <dbReference type="ARBA" id="ARBA00023125"/>
    </source>
</evidence>
<dbReference type="InterPro" id="IPR002104">
    <property type="entry name" value="Integrase_catalytic"/>
</dbReference>
<protein>
    <submittedName>
        <fullName evidence="5">Site-specific integrase</fullName>
    </submittedName>
</protein>
<keyword evidence="3" id="KW-0233">DNA recombination</keyword>
<dbReference type="InterPro" id="IPR013762">
    <property type="entry name" value="Integrase-like_cat_sf"/>
</dbReference>
<dbReference type="CDD" id="cd01189">
    <property type="entry name" value="INT_ICEBs1_C_like"/>
    <property type="match status" value="1"/>
</dbReference>
<evidence type="ECO:0000313" key="5">
    <source>
        <dbReference type="EMBL" id="GID73676.1"/>
    </source>
</evidence>
<dbReference type="SUPFAM" id="SSF56349">
    <property type="entry name" value="DNA breaking-rejoining enzymes"/>
    <property type="match status" value="1"/>
</dbReference>
<reference evidence="5 6" key="1">
    <citation type="submission" date="2021-01" db="EMBL/GenBank/DDBJ databases">
        <title>Whole genome shotgun sequence of Actinoplanes deccanensis NBRC 13994.</title>
        <authorList>
            <person name="Komaki H."/>
            <person name="Tamura T."/>
        </authorList>
    </citation>
    <scope>NUCLEOTIDE SEQUENCE [LARGE SCALE GENOMIC DNA]</scope>
    <source>
        <strain evidence="5 6">NBRC 13994</strain>
    </source>
</reference>
<keyword evidence="6" id="KW-1185">Reference proteome</keyword>
<dbReference type="PROSITE" id="PS51898">
    <property type="entry name" value="TYR_RECOMBINASE"/>
    <property type="match status" value="1"/>
</dbReference>
<sequence length="499" mass="55236">MKTGTTSKRCGCRNPATGKPWGTACPKLRRGTTWNPNHGVWQYQIELPKSADGRRRPLRRAGFDSQAAASEVLRRITEALAVCEPGDIANLTRAGDIIETAVNADQQVPDAATVRRLLYAVEKLDTVPDVATLMTMFITSRGGSHGKRKKIKEGTRRSYQGHIDNHIVPNLGTIVADRLTAGLIETGLLDTIEERNTLIDELRASPDAEKRRQVKGMRKVGIATQHRILATLRAGYNWGIQRGIIPPVNPVKYVEIAAEKAPKKLLWTDERVAEWKLTGKVPDDAVMVWTPEQTGIFLDHLIACGDRLYALFHTIAYRGLRRGEGCGLHRAEYDNRRKKVTIAWQVVQHGWEARLERPKTDGSYDDVPLDAGTVLALDNHLAQQRQERRAAGDKWVENGLIFTTKTGEMLHPADVTDHFYFRLEQAGLPPIGLHGLRHGAATINLAAGVDMKVVQDLLRHASATTTSDLYTTVLPDLAFDAAEKAAATVPRQRPLKAVG</sequence>
<comment type="similarity">
    <text evidence="1">Belongs to the 'phage' integrase family.</text>
</comment>
<dbReference type="InterPro" id="IPR050090">
    <property type="entry name" value="Tyrosine_recombinase_XerCD"/>
</dbReference>
<evidence type="ECO:0000256" key="1">
    <source>
        <dbReference type="ARBA" id="ARBA00008857"/>
    </source>
</evidence>
<name>A0ABQ3Y114_9ACTN</name>
<evidence type="ECO:0000313" key="6">
    <source>
        <dbReference type="Proteomes" id="UP000609879"/>
    </source>
</evidence>
<evidence type="ECO:0000256" key="3">
    <source>
        <dbReference type="ARBA" id="ARBA00023172"/>
    </source>
</evidence>
<evidence type="ECO:0000259" key="4">
    <source>
        <dbReference type="PROSITE" id="PS51898"/>
    </source>
</evidence>
<dbReference type="EMBL" id="BOMI01000037">
    <property type="protein sequence ID" value="GID73676.1"/>
    <property type="molecule type" value="Genomic_DNA"/>
</dbReference>
<accession>A0ABQ3Y114</accession>
<keyword evidence="2" id="KW-0238">DNA-binding</keyword>
<organism evidence="5 6">
    <name type="scientific">Paractinoplanes deccanensis</name>
    <dbReference type="NCBI Taxonomy" id="113561"/>
    <lineage>
        <taxon>Bacteria</taxon>
        <taxon>Bacillati</taxon>
        <taxon>Actinomycetota</taxon>
        <taxon>Actinomycetes</taxon>
        <taxon>Micromonosporales</taxon>
        <taxon>Micromonosporaceae</taxon>
        <taxon>Paractinoplanes</taxon>
    </lineage>
</organism>
<dbReference type="PANTHER" id="PTHR30349">
    <property type="entry name" value="PHAGE INTEGRASE-RELATED"/>
    <property type="match status" value="1"/>
</dbReference>
<gene>
    <name evidence="5" type="ORF">Ade02nite_23170</name>
</gene>
<feature type="domain" description="Tyr recombinase" evidence="4">
    <location>
        <begin position="284"/>
        <end position="483"/>
    </location>
</feature>
<dbReference type="InterPro" id="IPR010998">
    <property type="entry name" value="Integrase_recombinase_N"/>
</dbReference>
<dbReference type="Gene3D" id="1.10.150.130">
    <property type="match status" value="1"/>
</dbReference>
<dbReference type="Pfam" id="PF00589">
    <property type="entry name" value="Phage_integrase"/>
    <property type="match status" value="1"/>
</dbReference>
<dbReference type="Gene3D" id="1.10.443.10">
    <property type="entry name" value="Intergrase catalytic core"/>
    <property type="match status" value="1"/>
</dbReference>
<dbReference type="Proteomes" id="UP000609879">
    <property type="component" value="Unassembled WGS sequence"/>
</dbReference>
<dbReference type="PANTHER" id="PTHR30349:SF41">
    <property type="entry name" value="INTEGRASE_RECOMBINASE PROTEIN MJ0367-RELATED"/>
    <property type="match status" value="1"/>
</dbReference>
<dbReference type="RefSeq" id="WP_203761593.1">
    <property type="nucleotide sequence ID" value="NZ_BAAABO010000027.1"/>
</dbReference>
<comment type="caution">
    <text evidence="5">The sequence shown here is derived from an EMBL/GenBank/DDBJ whole genome shotgun (WGS) entry which is preliminary data.</text>
</comment>
<proteinExistence type="inferred from homology"/>
<dbReference type="InterPro" id="IPR011010">
    <property type="entry name" value="DNA_brk_join_enz"/>
</dbReference>